<feature type="compositionally biased region" description="Basic and acidic residues" evidence="2">
    <location>
        <begin position="19"/>
        <end position="44"/>
    </location>
</feature>
<dbReference type="InterPro" id="IPR040151">
    <property type="entry name" value="Gfd2/YDR514C-like"/>
</dbReference>
<evidence type="ECO:0000256" key="1">
    <source>
        <dbReference type="SAM" id="Coils"/>
    </source>
</evidence>
<comment type="caution">
    <text evidence="4">The sequence shown here is derived from an EMBL/GenBank/DDBJ whole genome shotgun (WGS) entry which is preliminary data.</text>
</comment>
<dbReference type="InterPro" id="IPR048519">
    <property type="entry name" value="Gfd2/YDR514C-like_C"/>
</dbReference>
<gene>
    <name evidence="4" type="ORF">EG328_011090</name>
</gene>
<feature type="region of interest" description="Disordered" evidence="2">
    <location>
        <begin position="19"/>
        <end position="86"/>
    </location>
</feature>
<dbReference type="PANTHER" id="PTHR28083:SF1">
    <property type="entry name" value="GOOD FOR FULL DBP5 ACTIVITY PROTEIN 2"/>
    <property type="match status" value="1"/>
</dbReference>
<dbReference type="Proteomes" id="UP000447873">
    <property type="component" value="Unassembled WGS sequence"/>
</dbReference>
<dbReference type="AlphaFoldDB" id="A0A8H3Z3T6"/>
<dbReference type="InterPro" id="IPR012337">
    <property type="entry name" value="RNaseH-like_sf"/>
</dbReference>
<feature type="region of interest" description="Disordered" evidence="2">
    <location>
        <begin position="259"/>
        <end position="282"/>
    </location>
</feature>
<keyword evidence="1" id="KW-0175">Coiled coil</keyword>
<feature type="compositionally biased region" description="Basic and acidic residues" evidence="2">
    <location>
        <begin position="266"/>
        <end position="282"/>
    </location>
</feature>
<dbReference type="InterPro" id="IPR036397">
    <property type="entry name" value="RNaseH_sf"/>
</dbReference>
<feature type="compositionally biased region" description="Pro residues" evidence="2">
    <location>
        <begin position="52"/>
        <end position="61"/>
    </location>
</feature>
<evidence type="ECO:0000313" key="4">
    <source>
        <dbReference type="EMBL" id="KAE9982178.1"/>
    </source>
</evidence>
<evidence type="ECO:0000256" key="2">
    <source>
        <dbReference type="SAM" id="MobiDB-lite"/>
    </source>
</evidence>
<dbReference type="GO" id="GO:0005634">
    <property type="term" value="C:nucleus"/>
    <property type="evidence" value="ECO:0007669"/>
    <property type="project" value="TreeGrafter"/>
</dbReference>
<reference evidence="4 5" key="1">
    <citation type="submission" date="2018-12" db="EMBL/GenBank/DDBJ databases">
        <title>Venturia inaequalis Genome Resource.</title>
        <authorList>
            <person name="Lichtner F.J."/>
        </authorList>
    </citation>
    <scope>NUCLEOTIDE SEQUENCE [LARGE SCALE GENOMIC DNA]</scope>
    <source>
        <strain evidence="4 5">120213</strain>
    </source>
</reference>
<feature type="domain" description="Gfd2/YDR514C-like C-terminal" evidence="3">
    <location>
        <begin position="365"/>
        <end position="559"/>
    </location>
</feature>
<evidence type="ECO:0000313" key="5">
    <source>
        <dbReference type="Proteomes" id="UP000447873"/>
    </source>
</evidence>
<dbReference type="GO" id="GO:0003676">
    <property type="term" value="F:nucleic acid binding"/>
    <property type="evidence" value="ECO:0007669"/>
    <property type="project" value="InterPro"/>
</dbReference>
<protein>
    <recommendedName>
        <fullName evidence="3">Gfd2/YDR514C-like C-terminal domain-containing protein</fullName>
    </recommendedName>
</protein>
<name>A0A8H3Z3T6_VENIN</name>
<proteinExistence type="predicted"/>
<dbReference type="Pfam" id="PF21762">
    <property type="entry name" value="DEDDh_C"/>
    <property type="match status" value="1"/>
</dbReference>
<dbReference type="EMBL" id="WNWS01000079">
    <property type="protein sequence ID" value="KAE9982178.1"/>
    <property type="molecule type" value="Genomic_DNA"/>
</dbReference>
<dbReference type="PANTHER" id="PTHR28083">
    <property type="entry name" value="GOOD FOR FULL DBP5 ACTIVITY PROTEIN 2"/>
    <property type="match status" value="1"/>
</dbReference>
<accession>A0A8H3Z3T6</accession>
<dbReference type="SUPFAM" id="SSF53098">
    <property type="entry name" value="Ribonuclease H-like"/>
    <property type="match status" value="1"/>
</dbReference>
<organism evidence="4 5">
    <name type="scientific">Venturia inaequalis</name>
    <name type="common">Apple scab fungus</name>
    <dbReference type="NCBI Taxonomy" id="5025"/>
    <lineage>
        <taxon>Eukaryota</taxon>
        <taxon>Fungi</taxon>
        <taxon>Dikarya</taxon>
        <taxon>Ascomycota</taxon>
        <taxon>Pezizomycotina</taxon>
        <taxon>Dothideomycetes</taxon>
        <taxon>Pleosporomycetidae</taxon>
        <taxon>Venturiales</taxon>
        <taxon>Venturiaceae</taxon>
        <taxon>Venturia</taxon>
    </lineage>
</organism>
<feature type="compositionally biased region" description="Acidic residues" evidence="2">
    <location>
        <begin position="76"/>
        <end position="86"/>
    </location>
</feature>
<evidence type="ECO:0000259" key="3">
    <source>
        <dbReference type="Pfam" id="PF21762"/>
    </source>
</evidence>
<feature type="coiled-coil region" evidence="1">
    <location>
        <begin position="571"/>
        <end position="598"/>
    </location>
</feature>
<sequence>MAPSVMETRLARLRAAIKDDLEKLPDVPKAEPKPEVKPDPKLEVKAATPAFIGPPRPPPKSQPKSTNPGNIIWPEAQEDGSSDDSEADCDVEFIRVEENEGRIKELEKDASSGEDHVAIPRNLEKVKLAKGQLAPQGQGYVAIVGFSKFPYKYISKEYSEKVADCFFNAGKFWMRDWDLYYVWPLDYSPKPLILVSEEQFIYLIKEINTRFPHLHVDPKDSWYSEVGLTCDFNSFKHPRFLPRFLGRCSSKDQYDNMVDKSPSAEFMRKDDPTSKKAPDDRSREAFRALVENALVANKAKNRQSKEVRRVARVEKQKDMGKQLKRAQRYLGVRPKKEMIEEQAAPAIPAIDYSQPAPYPFENSPVFVCIDVEAYERSNKIITEIGVATLDTLDLIGVPPGVSGKNWQSKIRARHFRIKEHQSYRNGEFVSDAADQFEYGDSEFISLKDAPATIANCFKPPFSSSDGTEAGEGEEKEKRNIIFVAHDVNSDIQFLRQVGYDPLNLSNLLETLDTALLYRAHKRDPNAKSVGNILCDFNFRGWNLHNAGNDAVYTMWIMLATCIREASGRGKNETELERQRKLEEDMRAAEERAREIVLEENAAWVEGVEEDDNDDGGVPVKI</sequence>
<dbReference type="Gene3D" id="3.30.420.10">
    <property type="entry name" value="Ribonuclease H-like superfamily/Ribonuclease H"/>
    <property type="match status" value="1"/>
</dbReference>